<protein>
    <recommendedName>
        <fullName evidence="4">DUF5666 domain-containing protein</fullName>
    </recommendedName>
</protein>
<dbReference type="AlphaFoldDB" id="A0A1G5HPE1"/>
<accession>A0A1G5HPE1</accession>
<feature type="chain" id="PRO_5011454672" description="DUF5666 domain-containing protein" evidence="1">
    <location>
        <begin position="27"/>
        <end position="200"/>
    </location>
</feature>
<sequence length="200" mass="21357">MKTKVPAFLMAIALAALITLSVPIHATAEGKQAAPAPEMGPGFELGSGMVTTAEVVGIDYADRVLMLLGPEGNVVYYEVSDEARNFDQIDIGDRVRVEYYGSVALYLGDHGLKPAANTGRVTGRAAKGEKPAGIMVETVDVSAKIKAIDREKRTVTLELPDGHVMTTRVDTSVKTFDTLQVGHSIHARYTEAIAVSVEKS</sequence>
<proteinExistence type="predicted"/>
<evidence type="ECO:0000313" key="2">
    <source>
        <dbReference type="EMBL" id="SCY65597.1"/>
    </source>
</evidence>
<evidence type="ECO:0008006" key="4">
    <source>
        <dbReference type="Google" id="ProtNLM"/>
    </source>
</evidence>
<feature type="signal peptide" evidence="1">
    <location>
        <begin position="1"/>
        <end position="26"/>
    </location>
</feature>
<keyword evidence="3" id="KW-1185">Reference proteome</keyword>
<dbReference type="OrthoDB" id="8684916at2"/>
<dbReference type="STRING" id="419481.SAMN05216233_11535"/>
<name>A0A1G5HPE1_9BACT</name>
<dbReference type="RefSeq" id="WP_092212710.1">
    <property type="nucleotide sequence ID" value="NZ_FMUX01000015.1"/>
</dbReference>
<evidence type="ECO:0000313" key="3">
    <source>
        <dbReference type="Proteomes" id="UP000198870"/>
    </source>
</evidence>
<dbReference type="EMBL" id="FMUX01000015">
    <property type="protein sequence ID" value="SCY65597.1"/>
    <property type="molecule type" value="Genomic_DNA"/>
</dbReference>
<dbReference type="Proteomes" id="UP000198870">
    <property type="component" value="Unassembled WGS sequence"/>
</dbReference>
<organism evidence="2 3">
    <name type="scientific">Desulfoluna spongiiphila</name>
    <dbReference type="NCBI Taxonomy" id="419481"/>
    <lineage>
        <taxon>Bacteria</taxon>
        <taxon>Pseudomonadati</taxon>
        <taxon>Thermodesulfobacteriota</taxon>
        <taxon>Desulfobacteria</taxon>
        <taxon>Desulfobacterales</taxon>
        <taxon>Desulfolunaceae</taxon>
        <taxon>Desulfoluna</taxon>
    </lineage>
</organism>
<reference evidence="2 3" key="1">
    <citation type="submission" date="2016-10" db="EMBL/GenBank/DDBJ databases">
        <authorList>
            <person name="de Groot N.N."/>
        </authorList>
    </citation>
    <scope>NUCLEOTIDE SEQUENCE [LARGE SCALE GENOMIC DNA]</scope>
    <source>
        <strain evidence="2 3">AA1</strain>
    </source>
</reference>
<evidence type="ECO:0000256" key="1">
    <source>
        <dbReference type="SAM" id="SignalP"/>
    </source>
</evidence>
<keyword evidence="1" id="KW-0732">Signal</keyword>
<gene>
    <name evidence="2" type="ORF">SAMN05216233_11535</name>
</gene>